<comment type="caution">
    <text evidence="2">The sequence shown here is derived from an EMBL/GenBank/DDBJ whole genome shotgun (WGS) entry which is preliminary data.</text>
</comment>
<sequence length="230" mass="24718">MPSLRRTLSTPSVRPAPYVLQSASTTGSRTNGGSGHHRRSTGSELNPGRRVLADIDWWRVADGQRDVAERELEEQDLDPEQEDTILPDQVAAVPIPSGAGDEFGVDRPTTPALWVPYVPGAQEVPVSQMAALSIAPVTPSRHALESSSSSLESTPEAPGVQAELPHLDLGALRFSLHENDASVPFVTRARSGTLPLLPARAHSFADFASHDRQYADFATSPLSSPRIFSN</sequence>
<dbReference type="EMBL" id="JAWWNJ010000041">
    <property type="protein sequence ID" value="KAK7020484.1"/>
    <property type="molecule type" value="Genomic_DNA"/>
</dbReference>
<dbReference type="Proteomes" id="UP001362999">
    <property type="component" value="Unassembled WGS sequence"/>
</dbReference>
<feature type="region of interest" description="Disordered" evidence="1">
    <location>
        <begin position="1"/>
        <end position="47"/>
    </location>
</feature>
<gene>
    <name evidence="2" type="ORF">R3P38DRAFT_3318609</name>
</gene>
<organism evidence="2 3">
    <name type="scientific">Favolaschia claudopus</name>
    <dbReference type="NCBI Taxonomy" id="2862362"/>
    <lineage>
        <taxon>Eukaryota</taxon>
        <taxon>Fungi</taxon>
        <taxon>Dikarya</taxon>
        <taxon>Basidiomycota</taxon>
        <taxon>Agaricomycotina</taxon>
        <taxon>Agaricomycetes</taxon>
        <taxon>Agaricomycetidae</taxon>
        <taxon>Agaricales</taxon>
        <taxon>Marasmiineae</taxon>
        <taxon>Mycenaceae</taxon>
        <taxon>Favolaschia</taxon>
    </lineage>
</organism>
<evidence type="ECO:0000313" key="2">
    <source>
        <dbReference type="EMBL" id="KAK7020484.1"/>
    </source>
</evidence>
<feature type="compositionally biased region" description="Polar residues" evidence="1">
    <location>
        <begin position="1"/>
        <end position="12"/>
    </location>
</feature>
<evidence type="ECO:0000313" key="3">
    <source>
        <dbReference type="Proteomes" id="UP001362999"/>
    </source>
</evidence>
<protein>
    <submittedName>
        <fullName evidence="2">Uncharacterized protein</fullName>
    </submittedName>
</protein>
<keyword evidence="3" id="KW-1185">Reference proteome</keyword>
<dbReference type="AlphaFoldDB" id="A0AAW0B338"/>
<reference evidence="2 3" key="1">
    <citation type="journal article" date="2024" name="J Genomics">
        <title>Draft genome sequencing and assembly of Favolaschia claudopus CIRM-BRFM 2984 isolated from oak limbs.</title>
        <authorList>
            <person name="Navarro D."/>
            <person name="Drula E."/>
            <person name="Chaduli D."/>
            <person name="Cazenave R."/>
            <person name="Ahrendt S."/>
            <person name="Wang J."/>
            <person name="Lipzen A."/>
            <person name="Daum C."/>
            <person name="Barry K."/>
            <person name="Grigoriev I.V."/>
            <person name="Favel A."/>
            <person name="Rosso M.N."/>
            <person name="Martin F."/>
        </authorList>
    </citation>
    <scope>NUCLEOTIDE SEQUENCE [LARGE SCALE GENOMIC DNA]</scope>
    <source>
        <strain evidence="2 3">CIRM-BRFM 2984</strain>
    </source>
</reference>
<name>A0AAW0B338_9AGAR</name>
<proteinExistence type="predicted"/>
<accession>A0AAW0B338</accession>
<evidence type="ECO:0000256" key="1">
    <source>
        <dbReference type="SAM" id="MobiDB-lite"/>
    </source>
</evidence>